<evidence type="ECO:0000313" key="2">
    <source>
        <dbReference type="EMBL" id="RXJ70310.1"/>
    </source>
</evidence>
<evidence type="ECO:0000259" key="1">
    <source>
        <dbReference type="Pfam" id="PF03372"/>
    </source>
</evidence>
<dbReference type="GO" id="GO:0016020">
    <property type="term" value="C:membrane"/>
    <property type="evidence" value="ECO:0007669"/>
    <property type="project" value="GOC"/>
</dbReference>
<dbReference type="RefSeq" id="WP_128978429.1">
    <property type="nucleotide sequence ID" value="NZ_PDKJ01000001.1"/>
</dbReference>
<gene>
    <name evidence="2" type="ORF">CRV08_01735</name>
</gene>
<dbReference type="GO" id="GO:0003824">
    <property type="term" value="F:catalytic activity"/>
    <property type="evidence" value="ECO:0007669"/>
    <property type="project" value="InterPro"/>
</dbReference>
<reference evidence="2 3" key="1">
    <citation type="submission" date="2017-10" db="EMBL/GenBank/DDBJ databases">
        <title>Genomics of the genus Arcobacter.</title>
        <authorList>
            <person name="Perez-Cataluna A."/>
            <person name="Figueras M.J."/>
        </authorList>
    </citation>
    <scope>NUCLEOTIDE SEQUENCE [LARGE SCALE GENOMIC DNA]</scope>
    <source>
        <strain evidence="2 3">CECT 8993</strain>
    </source>
</reference>
<dbReference type="Proteomes" id="UP000290172">
    <property type="component" value="Unassembled WGS sequence"/>
</dbReference>
<dbReference type="InterPro" id="IPR036691">
    <property type="entry name" value="Endo/exonu/phosph_ase_sf"/>
</dbReference>
<dbReference type="EMBL" id="PDKJ01000001">
    <property type="protein sequence ID" value="RXJ70310.1"/>
    <property type="molecule type" value="Genomic_DNA"/>
</dbReference>
<dbReference type="AlphaFoldDB" id="A0A4Q0YHZ6"/>
<feature type="domain" description="Endonuclease/exonuclease/phosphatase" evidence="1">
    <location>
        <begin position="7"/>
        <end position="218"/>
    </location>
</feature>
<comment type="caution">
    <text evidence="2">The sequence shown here is derived from an EMBL/GenBank/DDBJ whole genome shotgun (WGS) entry which is preliminary data.</text>
</comment>
<organism evidence="2 3">
    <name type="scientific">Halarcobacter ebronensis</name>
    <dbReference type="NCBI Taxonomy" id="1462615"/>
    <lineage>
        <taxon>Bacteria</taxon>
        <taxon>Pseudomonadati</taxon>
        <taxon>Campylobacterota</taxon>
        <taxon>Epsilonproteobacteria</taxon>
        <taxon>Campylobacterales</taxon>
        <taxon>Arcobacteraceae</taxon>
        <taxon>Halarcobacter</taxon>
    </lineage>
</organism>
<name>A0A4Q0YHZ6_9BACT</name>
<accession>A0A4Q0YHZ6</accession>
<dbReference type="InterPro" id="IPR051916">
    <property type="entry name" value="GPI-anchor_lipid_remodeler"/>
</dbReference>
<sequence length="228" mass="26611">MSKLKIATFNLDKDSGKFPERIYSLSNIIYKNRFDILCLQEDFDSKKFSVGKFLNIELNYNYVTTKTRQKVRNGINSSSNLTILSKYPITYLDTLFFNKGKEDTERAALFSKISFKGKDILLVNTHLCHLNSQNRVEQVNAIIRKIKEYKKFNMVLFCGDLNALPNYTEIKLLKEFGFSDKNREFTHEDKVILDYIFSKTNKKITVDSKVILKGFSDHHCLLNIINFL</sequence>
<proteinExistence type="predicted"/>
<evidence type="ECO:0000313" key="3">
    <source>
        <dbReference type="Proteomes" id="UP000290172"/>
    </source>
</evidence>
<dbReference type="GO" id="GO:0006506">
    <property type="term" value="P:GPI anchor biosynthetic process"/>
    <property type="evidence" value="ECO:0007669"/>
    <property type="project" value="TreeGrafter"/>
</dbReference>
<dbReference type="InterPro" id="IPR005135">
    <property type="entry name" value="Endo/exonuclease/phosphatase"/>
</dbReference>
<dbReference type="Pfam" id="PF03372">
    <property type="entry name" value="Exo_endo_phos"/>
    <property type="match status" value="1"/>
</dbReference>
<protein>
    <recommendedName>
        <fullName evidence="1">Endonuclease/exonuclease/phosphatase domain-containing protein</fullName>
    </recommendedName>
</protein>
<dbReference type="SUPFAM" id="SSF56219">
    <property type="entry name" value="DNase I-like"/>
    <property type="match status" value="1"/>
</dbReference>
<dbReference type="PANTHER" id="PTHR14859">
    <property type="entry name" value="CALCOFLUOR WHITE HYPERSENSITIVE PROTEIN PRECURSOR"/>
    <property type="match status" value="1"/>
</dbReference>
<dbReference type="Gene3D" id="3.60.10.10">
    <property type="entry name" value="Endonuclease/exonuclease/phosphatase"/>
    <property type="match status" value="1"/>
</dbReference>
<dbReference type="PANTHER" id="PTHR14859:SF1">
    <property type="entry name" value="PGAP2-INTERACTING PROTEIN"/>
    <property type="match status" value="1"/>
</dbReference>